<dbReference type="Pfam" id="PF00825">
    <property type="entry name" value="Ribonuclease_P"/>
    <property type="match status" value="1"/>
</dbReference>
<evidence type="ECO:0000256" key="8">
    <source>
        <dbReference type="NCBIfam" id="TIGR00188"/>
    </source>
</evidence>
<gene>
    <name evidence="7" type="primary">rnpA</name>
    <name evidence="9" type="ORF">A3A02_03675</name>
</gene>
<sequence>MLIKKYRLAKKNDFQSVFKTGRKSFNKFFGLRYGLNNLGNSRVAVVVSNKVSKKATVRNKIKRQVRSIIFDFLPKFRQNFDIIINILPSSLNQKYNILQEELLKILKKNNIL</sequence>
<comment type="function">
    <text evidence="1 7">RNaseP catalyzes the removal of the 5'-leader sequence from pre-tRNA to produce the mature 5'-terminus. It can also cleave other RNA substrates such as 4.5S RNA. The protein component plays an auxiliary but essential role in vivo by binding to the 5'-leader sequence and broadening the substrate specificity of the ribozyme.</text>
</comment>
<evidence type="ECO:0000313" key="9">
    <source>
        <dbReference type="EMBL" id="OGY51484.1"/>
    </source>
</evidence>
<dbReference type="SUPFAM" id="SSF54211">
    <property type="entry name" value="Ribosomal protein S5 domain 2-like"/>
    <property type="match status" value="1"/>
</dbReference>
<dbReference type="HAMAP" id="MF_00227">
    <property type="entry name" value="RNase_P"/>
    <property type="match status" value="1"/>
</dbReference>
<name>A0A1G1YGW4_9BACT</name>
<evidence type="ECO:0000256" key="6">
    <source>
        <dbReference type="ARBA" id="ARBA00022884"/>
    </source>
</evidence>
<dbReference type="Gene3D" id="3.30.230.10">
    <property type="match status" value="1"/>
</dbReference>
<evidence type="ECO:0000256" key="1">
    <source>
        <dbReference type="ARBA" id="ARBA00002663"/>
    </source>
</evidence>
<comment type="catalytic activity">
    <reaction evidence="7">
        <text>Endonucleolytic cleavage of RNA, removing 5'-extranucleotides from tRNA precursor.</text>
        <dbReference type="EC" id="3.1.26.5"/>
    </reaction>
</comment>
<keyword evidence="3 7" id="KW-0540">Nuclease</keyword>
<keyword evidence="4 7" id="KW-0255">Endonuclease</keyword>
<accession>A0A1G1YGW4</accession>
<protein>
    <recommendedName>
        <fullName evidence="7 8">Ribonuclease P protein component</fullName>
        <shortName evidence="7">RNase P protein</shortName>
        <shortName evidence="7">RNaseP protein</shortName>
        <ecNumber evidence="7 8">3.1.26.5</ecNumber>
    </recommendedName>
    <alternativeName>
        <fullName evidence="7">Protein C5</fullName>
    </alternativeName>
</protein>
<keyword evidence="5 7" id="KW-0378">Hydrolase</keyword>
<proteinExistence type="inferred from homology"/>
<dbReference type="NCBIfam" id="TIGR00188">
    <property type="entry name" value="rnpA"/>
    <property type="match status" value="1"/>
</dbReference>
<dbReference type="InterPro" id="IPR014721">
    <property type="entry name" value="Ribsml_uS5_D2-typ_fold_subgr"/>
</dbReference>
<dbReference type="InterPro" id="IPR020568">
    <property type="entry name" value="Ribosomal_Su5_D2-typ_SF"/>
</dbReference>
<dbReference type="InterPro" id="IPR000100">
    <property type="entry name" value="RNase_P"/>
</dbReference>
<dbReference type="GO" id="GO:0030677">
    <property type="term" value="C:ribonuclease P complex"/>
    <property type="evidence" value="ECO:0007669"/>
    <property type="project" value="TreeGrafter"/>
</dbReference>
<keyword evidence="2 7" id="KW-0819">tRNA processing</keyword>
<dbReference type="GO" id="GO:0001682">
    <property type="term" value="P:tRNA 5'-leader removal"/>
    <property type="evidence" value="ECO:0007669"/>
    <property type="project" value="UniProtKB-UniRule"/>
</dbReference>
<dbReference type="InterPro" id="IPR020539">
    <property type="entry name" value="RNase_P_CS"/>
</dbReference>
<reference evidence="9 10" key="1">
    <citation type="journal article" date="2016" name="Nat. Commun.">
        <title>Thousands of microbial genomes shed light on interconnected biogeochemical processes in an aquifer system.</title>
        <authorList>
            <person name="Anantharaman K."/>
            <person name="Brown C.T."/>
            <person name="Hug L.A."/>
            <person name="Sharon I."/>
            <person name="Castelle C.J."/>
            <person name="Probst A.J."/>
            <person name="Thomas B.C."/>
            <person name="Singh A."/>
            <person name="Wilkins M.J."/>
            <person name="Karaoz U."/>
            <person name="Brodie E.L."/>
            <person name="Williams K.H."/>
            <person name="Hubbard S.S."/>
            <person name="Banfield J.F."/>
        </authorList>
    </citation>
    <scope>NUCLEOTIDE SEQUENCE [LARGE SCALE GENOMIC DNA]</scope>
</reference>
<dbReference type="PROSITE" id="PS00648">
    <property type="entry name" value="RIBONUCLEASE_P"/>
    <property type="match status" value="1"/>
</dbReference>
<dbReference type="GO" id="GO:0000049">
    <property type="term" value="F:tRNA binding"/>
    <property type="evidence" value="ECO:0007669"/>
    <property type="project" value="UniProtKB-UniRule"/>
</dbReference>
<evidence type="ECO:0000256" key="5">
    <source>
        <dbReference type="ARBA" id="ARBA00022801"/>
    </source>
</evidence>
<dbReference type="Proteomes" id="UP000177376">
    <property type="component" value="Unassembled WGS sequence"/>
</dbReference>
<dbReference type="PANTHER" id="PTHR33992">
    <property type="entry name" value="RIBONUCLEASE P PROTEIN COMPONENT"/>
    <property type="match status" value="1"/>
</dbReference>
<evidence type="ECO:0000256" key="3">
    <source>
        <dbReference type="ARBA" id="ARBA00022722"/>
    </source>
</evidence>
<evidence type="ECO:0000256" key="4">
    <source>
        <dbReference type="ARBA" id="ARBA00022759"/>
    </source>
</evidence>
<evidence type="ECO:0000313" key="10">
    <source>
        <dbReference type="Proteomes" id="UP000177376"/>
    </source>
</evidence>
<organism evidence="9 10">
    <name type="scientific">Candidatus Buchananbacteria bacterium RIFCSPLOWO2_01_FULL_39_33</name>
    <dbReference type="NCBI Taxonomy" id="1797543"/>
    <lineage>
        <taxon>Bacteria</taxon>
        <taxon>Candidatus Buchananiibacteriota</taxon>
    </lineage>
</organism>
<keyword evidence="6 7" id="KW-0694">RNA-binding</keyword>
<dbReference type="EC" id="3.1.26.5" evidence="7 8"/>
<dbReference type="GO" id="GO:0004526">
    <property type="term" value="F:ribonuclease P activity"/>
    <property type="evidence" value="ECO:0007669"/>
    <property type="project" value="UniProtKB-UniRule"/>
</dbReference>
<evidence type="ECO:0000256" key="7">
    <source>
        <dbReference type="HAMAP-Rule" id="MF_00227"/>
    </source>
</evidence>
<dbReference type="AlphaFoldDB" id="A0A1G1YGW4"/>
<comment type="caution">
    <text evidence="9">The sequence shown here is derived from an EMBL/GenBank/DDBJ whole genome shotgun (WGS) entry which is preliminary data.</text>
</comment>
<dbReference type="EMBL" id="MHIM01000035">
    <property type="protein sequence ID" value="OGY51484.1"/>
    <property type="molecule type" value="Genomic_DNA"/>
</dbReference>
<evidence type="ECO:0000256" key="2">
    <source>
        <dbReference type="ARBA" id="ARBA00022694"/>
    </source>
</evidence>
<dbReference type="GO" id="GO:0042781">
    <property type="term" value="F:3'-tRNA processing endoribonuclease activity"/>
    <property type="evidence" value="ECO:0007669"/>
    <property type="project" value="TreeGrafter"/>
</dbReference>
<comment type="subunit">
    <text evidence="7">Consists of a catalytic RNA component (M1 or rnpB) and a protein subunit.</text>
</comment>
<comment type="similarity">
    <text evidence="7">Belongs to the RnpA family.</text>
</comment>
<dbReference type="PANTHER" id="PTHR33992:SF1">
    <property type="entry name" value="RIBONUCLEASE P PROTEIN COMPONENT"/>
    <property type="match status" value="1"/>
</dbReference>